<feature type="region of interest" description="Disordered" evidence="1">
    <location>
        <begin position="321"/>
        <end position="447"/>
    </location>
</feature>
<dbReference type="EMBL" id="PUHQ01000113">
    <property type="protein sequence ID" value="KAG0655719.1"/>
    <property type="molecule type" value="Genomic_DNA"/>
</dbReference>
<accession>A0A9P6VWB7</accession>
<evidence type="ECO:0000256" key="1">
    <source>
        <dbReference type="SAM" id="MobiDB-lite"/>
    </source>
</evidence>
<proteinExistence type="predicted"/>
<dbReference type="Proteomes" id="UP000777482">
    <property type="component" value="Unassembled WGS sequence"/>
</dbReference>
<feature type="compositionally biased region" description="Polar residues" evidence="1">
    <location>
        <begin position="15"/>
        <end position="37"/>
    </location>
</feature>
<sequence length="447" mass="48577">MHRNPTRFARRFMATTPTGRPGNTANANLAATDSNLARQPAAGYGGSPGPLPQAGGPPPPPPPKGGSNTGLLVGIAALAAGGAYYYLTQTSDGSVHIKSNAEKLEDRAEDKFDALKSRAADAVEPAKREAGAFIDKLKSPDDKFGAEQVKDASTPSRSPFAGLNPSTSTLGDKLEREARDAAHDVRDEARSWGDALRSGPPERKAWKPTIDEIKRYRDMLRSPDRKFGYDQVVEAFRGHGIETATTMGRNPWFDWMGPGHDLHFRSVERKLDQWEAEGKSALDNAADSVKATYRDAKAETKSWLNWGAAKAEDAKDAVETELDRTKRAAEREASPRSQCDRLHDELTDAPPQASSWSSWASRKTDEAKSAVSDAASSAESTARSAYSETASAAEQAKRDTEREAKSWWNWSGDKAHEGKESLKDGLLAAERGVEHGAQKAQYETKKL</sequence>
<protein>
    <submittedName>
        <fullName evidence="2">Uncharacterized protein</fullName>
    </submittedName>
</protein>
<dbReference type="OrthoDB" id="3203198at2759"/>
<feature type="region of interest" description="Disordered" evidence="1">
    <location>
        <begin position="133"/>
        <end position="203"/>
    </location>
</feature>
<feature type="compositionally biased region" description="Pro residues" evidence="1">
    <location>
        <begin position="49"/>
        <end position="64"/>
    </location>
</feature>
<dbReference type="AlphaFoldDB" id="A0A9P6VWB7"/>
<feature type="compositionally biased region" description="Basic and acidic residues" evidence="1">
    <location>
        <begin position="321"/>
        <end position="346"/>
    </location>
</feature>
<feature type="compositionally biased region" description="Basic and acidic residues" evidence="1">
    <location>
        <begin position="172"/>
        <end position="191"/>
    </location>
</feature>
<evidence type="ECO:0000313" key="3">
    <source>
        <dbReference type="Proteomes" id="UP000777482"/>
    </source>
</evidence>
<keyword evidence="3" id="KW-1185">Reference proteome</keyword>
<name>A0A9P6VWB7_RHOMI</name>
<feature type="region of interest" description="Disordered" evidence="1">
    <location>
        <begin position="1"/>
        <end position="70"/>
    </location>
</feature>
<feature type="compositionally biased region" description="Low complexity" evidence="1">
    <location>
        <begin position="369"/>
        <end position="394"/>
    </location>
</feature>
<feature type="compositionally biased region" description="Basic and acidic residues" evidence="1">
    <location>
        <begin position="431"/>
        <end position="447"/>
    </location>
</feature>
<comment type="caution">
    <text evidence="2">The sequence shown here is derived from an EMBL/GenBank/DDBJ whole genome shotgun (WGS) entry which is preliminary data.</text>
</comment>
<gene>
    <name evidence="2" type="ORF">C6P46_000753</name>
</gene>
<feature type="compositionally biased region" description="Basic and acidic residues" evidence="1">
    <location>
        <begin position="413"/>
        <end position="423"/>
    </location>
</feature>
<reference evidence="2 3" key="1">
    <citation type="submission" date="2020-11" db="EMBL/GenBank/DDBJ databases">
        <title>Kefir isolates.</title>
        <authorList>
            <person name="Marcisauskas S."/>
            <person name="Kim Y."/>
            <person name="Blasche S."/>
        </authorList>
    </citation>
    <scope>NUCLEOTIDE SEQUENCE [LARGE SCALE GENOMIC DNA]</scope>
    <source>
        <strain evidence="2 3">KR</strain>
    </source>
</reference>
<feature type="compositionally biased region" description="Basic and acidic residues" evidence="1">
    <location>
        <begin position="133"/>
        <end position="150"/>
    </location>
</feature>
<evidence type="ECO:0000313" key="2">
    <source>
        <dbReference type="EMBL" id="KAG0655719.1"/>
    </source>
</evidence>
<organism evidence="2 3">
    <name type="scientific">Rhodotorula mucilaginosa</name>
    <name type="common">Yeast</name>
    <name type="synonym">Rhodotorula rubra</name>
    <dbReference type="NCBI Taxonomy" id="5537"/>
    <lineage>
        <taxon>Eukaryota</taxon>
        <taxon>Fungi</taxon>
        <taxon>Dikarya</taxon>
        <taxon>Basidiomycota</taxon>
        <taxon>Pucciniomycotina</taxon>
        <taxon>Microbotryomycetes</taxon>
        <taxon>Sporidiobolales</taxon>
        <taxon>Sporidiobolaceae</taxon>
        <taxon>Rhodotorula</taxon>
    </lineage>
</organism>
<feature type="compositionally biased region" description="Basic residues" evidence="1">
    <location>
        <begin position="1"/>
        <end position="10"/>
    </location>
</feature>
<feature type="compositionally biased region" description="Basic and acidic residues" evidence="1">
    <location>
        <begin position="395"/>
        <end position="405"/>
    </location>
</feature>